<dbReference type="AlphaFoldDB" id="A0A370HUN7"/>
<dbReference type="PANTHER" id="PTHR38589">
    <property type="entry name" value="BLR0621 PROTEIN"/>
    <property type="match status" value="1"/>
</dbReference>
<keyword evidence="1" id="KW-0133">Cell shape</keyword>
<gene>
    <name evidence="3" type="ORF">DES45_101494</name>
</gene>
<protein>
    <submittedName>
        <fullName evidence="3">L,D-peptidoglycan transpeptidase YkuD (ErfK/YbiS/YcfS/YnhG family)</fullName>
    </submittedName>
</protein>
<keyword evidence="4" id="KW-1185">Reference proteome</keyword>
<dbReference type="EMBL" id="QQBB01000001">
    <property type="protein sequence ID" value="RDI62226.1"/>
    <property type="molecule type" value="Genomic_DNA"/>
</dbReference>
<dbReference type="GO" id="GO:0071555">
    <property type="term" value="P:cell wall organization"/>
    <property type="evidence" value="ECO:0007669"/>
    <property type="project" value="UniProtKB-UniRule"/>
</dbReference>
<dbReference type="GO" id="GO:0008360">
    <property type="term" value="P:regulation of cell shape"/>
    <property type="evidence" value="ECO:0007669"/>
    <property type="project" value="UniProtKB-UniRule"/>
</dbReference>
<reference evidence="3 4" key="1">
    <citation type="submission" date="2018-07" db="EMBL/GenBank/DDBJ databases">
        <title>Genomic Encyclopedia of Type Strains, Phase IV (KMG-IV): sequencing the most valuable type-strain genomes for metagenomic binning, comparative biology and taxonomic classification.</title>
        <authorList>
            <person name="Goeker M."/>
        </authorList>
    </citation>
    <scope>NUCLEOTIDE SEQUENCE [LARGE SCALE GENOMIC DNA]</scope>
    <source>
        <strain evidence="3 4">DSM 14364</strain>
    </source>
</reference>
<evidence type="ECO:0000259" key="2">
    <source>
        <dbReference type="PROSITE" id="PS52029"/>
    </source>
</evidence>
<accession>A0A370HUN7</accession>
<dbReference type="OrthoDB" id="9804204at2"/>
<evidence type="ECO:0000256" key="1">
    <source>
        <dbReference type="PROSITE-ProRule" id="PRU01373"/>
    </source>
</evidence>
<dbReference type="CDD" id="cd16913">
    <property type="entry name" value="YkuD_like"/>
    <property type="match status" value="1"/>
</dbReference>
<feature type="active site" description="Nucleophile" evidence="1">
    <location>
        <position position="152"/>
    </location>
</feature>
<dbReference type="PROSITE" id="PS52029">
    <property type="entry name" value="LD_TPASE"/>
    <property type="match status" value="1"/>
</dbReference>
<dbReference type="GO" id="GO:0009252">
    <property type="term" value="P:peptidoglycan biosynthetic process"/>
    <property type="evidence" value="ECO:0007669"/>
    <property type="project" value="UniProtKB-KW"/>
</dbReference>
<sequence>MKRAYVAVVRVHRSPLDHRRGRLEAGNLVLPCALGRSGTRPGKREGDGASPVGRFRLLQAFYRADHGPRPRTGLALRRIRPRDGWSDDPADRRYNRLVPLPCPTSHEKMWRDDHLYDVVLDIGWNRGPIVRGRGSAIFLHLARSGFTPTEGCVAVDRRMIRRLLERIGPKTRIEIVG</sequence>
<keyword evidence="1" id="KW-0573">Peptidoglycan synthesis</keyword>
<dbReference type="Pfam" id="PF03734">
    <property type="entry name" value="YkuD"/>
    <property type="match status" value="1"/>
</dbReference>
<dbReference type="RefSeq" id="WP_114768366.1">
    <property type="nucleotide sequence ID" value="NZ_QQBB01000001.1"/>
</dbReference>
<dbReference type="PANTHER" id="PTHR38589:SF1">
    <property type="entry name" value="BLR0621 PROTEIN"/>
    <property type="match status" value="1"/>
</dbReference>
<dbReference type="InterPro" id="IPR005490">
    <property type="entry name" value="LD_TPept_cat_dom"/>
</dbReference>
<keyword evidence="1" id="KW-0961">Cell wall biogenesis/degradation</keyword>
<evidence type="ECO:0000313" key="3">
    <source>
        <dbReference type="EMBL" id="RDI62226.1"/>
    </source>
</evidence>
<comment type="caution">
    <text evidence="3">The sequence shown here is derived from an EMBL/GenBank/DDBJ whole genome shotgun (WGS) entry which is preliminary data.</text>
</comment>
<evidence type="ECO:0000313" key="4">
    <source>
        <dbReference type="Proteomes" id="UP000254925"/>
    </source>
</evidence>
<dbReference type="Proteomes" id="UP000254925">
    <property type="component" value="Unassembled WGS sequence"/>
</dbReference>
<feature type="domain" description="L,D-TPase catalytic" evidence="2">
    <location>
        <begin position="4"/>
        <end position="176"/>
    </location>
</feature>
<feature type="active site" description="Proton donor/acceptor" evidence="1">
    <location>
        <position position="140"/>
    </location>
</feature>
<comment type="pathway">
    <text evidence="1">Cell wall biogenesis; peptidoglycan biosynthesis.</text>
</comment>
<organism evidence="3 4">
    <name type="scientific">Microvirga subterranea</name>
    <dbReference type="NCBI Taxonomy" id="186651"/>
    <lineage>
        <taxon>Bacteria</taxon>
        <taxon>Pseudomonadati</taxon>
        <taxon>Pseudomonadota</taxon>
        <taxon>Alphaproteobacteria</taxon>
        <taxon>Hyphomicrobiales</taxon>
        <taxon>Methylobacteriaceae</taxon>
        <taxon>Microvirga</taxon>
    </lineage>
</organism>
<name>A0A370HUN7_9HYPH</name>
<dbReference type="GO" id="GO:0016740">
    <property type="term" value="F:transferase activity"/>
    <property type="evidence" value="ECO:0007669"/>
    <property type="project" value="InterPro"/>
</dbReference>
<proteinExistence type="predicted"/>